<feature type="compositionally biased region" description="Polar residues" evidence="3">
    <location>
        <begin position="96"/>
        <end position="114"/>
    </location>
</feature>
<evidence type="ECO:0000256" key="2">
    <source>
        <dbReference type="PROSITE-ProRule" id="PRU00176"/>
    </source>
</evidence>
<evidence type="ECO:0000313" key="6">
    <source>
        <dbReference type="Proteomes" id="UP000224634"/>
    </source>
</evidence>
<feature type="domain" description="RRM" evidence="4">
    <location>
        <begin position="284"/>
        <end position="362"/>
    </location>
</feature>
<dbReference type="CDD" id="cd12383">
    <property type="entry name" value="RRM_RBM42"/>
    <property type="match status" value="1"/>
</dbReference>
<dbReference type="PROSITE" id="PS50102">
    <property type="entry name" value="RRM"/>
    <property type="match status" value="1"/>
</dbReference>
<gene>
    <name evidence="5" type="ORF">AJ80_04108</name>
</gene>
<dbReference type="STRING" id="1447883.A0A2B7YDX8"/>
<dbReference type="OrthoDB" id="1749473at2759"/>
<accession>A0A2B7YDX8</accession>
<dbReference type="AlphaFoldDB" id="A0A2B7YDX8"/>
<evidence type="ECO:0000256" key="1">
    <source>
        <dbReference type="ARBA" id="ARBA00022884"/>
    </source>
</evidence>
<dbReference type="GO" id="GO:0003729">
    <property type="term" value="F:mRNA binding"/>
    <property type="evidence" value="ECO:0007669"/>
    <property type="project" value="InterPro"/>
</dbReference>
<dbReference type="InterPro" id="IPR050825">
    <property type="entry name" value="RBM42_RBP45_47-like"/>
</dbReference>
<name>A0A2B7YDX8_POLH7</name>
<dbReference type="PANTHER" id="PTHR47640">
    <property type="entry name" value="TRNA SELENOCYSTEINE 1-ASSOCIATED PROTEIN 1-RELATED-RELATED"/>
    <property type="match status" value="1"/>
</dbReference>
<dbReference type="Proteomes" id="UP000224634">
    <property type="component" value="Unassembled WGS sequence"/>
</dbReference>
<feature type="region of interest" description="Disordered" evidence="3">
    <location>
        <begin position="1"/>
        <end position="67"/>
    </location>
</feature>
<feature type="region of interest" description="Disordered" evidence="3">
    <location>
        <begin position="96"/>
        <end position="189"/>
    </location>
</feature>
<sequence>MSYPPPPGLQQQTSRPSSSQPPSFANLPPRPPSTFSTSGAPASATTSNHAPPGTGSKPPGTGYNAFTSFQPRSVAASQSFHTHSPVVSAAPVTITSAGYSNPATPTYSSGYQPNQAPPHFSPQPYQQQQRQNNPSYYGQQQYGSGQYGQATGPQSHSPYPSAGPGANTGYPSAGRGYGRQQGDPSLDPDTEAQIAQWQSAYMSKDEAATNALNAPKGGPNAIPLVAGTSATSTPPTTTSSTPVPGPHGVTPANPTIGPSKTVLRSGGGQTWSDSTLLEWDPAHFRLFVGNLAGEVTDDSLLKAFAKYPSVQKARVIRDKRTEKSKGYGFVSFSDGDDYFLAAREMQGKYIGSHPVLLRRAQTEIKAVSVGKGGSGRGGRKGGKGGSHGGRGGGGGGRGEMGGGGGGGGKGAGGGAKVIDGGVQKKQGKTKGGLRVLG</sequence>
<comment type="caution">
    <text evidence="5">The sequence shown here is derived from an EMBL/GenBank/DDBJ whole genome shotgun (WGS) entry which is preliminary data.</text>
</comment>
<dbReference type="InterPro" id="IPR035979">
    <property type="entry name" value="RBD_domain_sf"/>
</dbReference>
<dbReference type="SMART" id="SM00360">
    <property type="entry name" value="RRM"/>
    <property type="match status" value="1"/>
</dbReference>
<feature type="region of interest" description="Disordered" evidence="3">
    <location>
        <begin position="210"/>
        <end position="257"/>
    </location>
</feature>
<dbReference type="InterPro" id="IPR034215">
    <property type="entry name" value="RBM42_RRM"/>
</dbReference>
<feature type="compositionally biased region" description="Low complexity" evidence="3">
    <location>
        <begin position="225"/>
        <end position="242"/>
    </location>
</feature>
<protein>
    <recommendedName>
        <fullName evidence="4">RRM domain-containing protein</fullName>
    </recommendedName>
</protein>
<keyword evidence="6" id="KW-1185">Reference proteome</keyword>
<dbReference type="Pfam" id="PF00076">
    <property type="entry name" value="RRM_1"/>
    <property type="match status" value="1"/>
</dbReference>
<evidence type="ECO:0000259" key="4">
    <source>
        <dbReference type="PROSITE" id="PS50102"/>
    </source>
</evidence>
<dbReference type="InterPro" id="IPR000504">
    <property type="entry name" value="RRM_dom"/>
</dbReference>
<feature type="compositionally biased region" description="Low complexity" evidence="3">
    <location>
        <begin position="122"/>
        <end position="149"/>
    </location>
</feature>
<feature type="compositionally biased region" description="Low complexity" evidence="3">
    <location>
        <begin position="10"/>
        <end position="23"/>
    </location>
</feature>
<feature type="compositionally biased region" description="Gly residues" evidence="3">
    <location>
        <begin position="383"/>
        <end position="415"/>
    </location>
</feature>
<evidence type="ECO:0000313" key="5">
    <source>
        <dbReference type="EMBL" id="PGH19243.1"/>
    </source>
</evidence>
<dbReference type="InterPro" id="IPR012677">
    <property type="entry name" value="Nucleotide-bd_a/b_plait_sf"/>
</dbReference>
<reference evidence="5 6" key="1">
    <citation type="submission" date="2017-10" db="EMBL/GenBank/DDBJ databases">
        <title>Comparative genomics in systemic dimorphic fungi from Ajellomycetaceae.</title>
        <authorList>
            <person name="Munoz J.F."/>
            <person name="Mcewen J.G."/>
            <person name="Clay O.K."/>
            <person name="Cuomo C.A."/>
        </authorList>
    </citation>
    <scope>NUCLEOTIDE SEQUENCE [LARGE SCALE GENOMIC DNA]</scope>
    <source>
        <strain evidence="5 6">UAMH7299</strain>
    </source>
</reference>
<dbReference type="EMBL" id="PDNA01000050">
    <property type="protein sequence ID" value="PGH19243.1"/>
    <property type="molecule type" value="Genomic_DNA"/>
</dbReference>
<dbReference type="PANTHER" id="PTHR47640:SF11">
    <property type="entry name" value="RNA-BINDING PROTEIN 42"/>
    <property type="match status" value="1"/>
</dbReference>
<feature type="compositionally biased region" description="Low complexity" evidence="3">
    <location>
        <begin position="33"/>
        <end position="62"/>
    </location>
</feature>
<feature type="region of interest" description="Disordered" evidence="3">
    <location>
        <begin position="367"/>
        <end position="437"/>
    </location>
</feature>
<dbReference type="Gene3D" id="3.30.70.330">
    <property type="match status" value="1"/>
</dbReference>
<organism evidence="5 6">
    <name type="scientific">Polytolypa hystricis (strain UAMH7299)</name>
    <dbReference type="NCBI Taxonomy" id="1447883"/>
    <lineage>
        <taxon>Eukaryota</taxon>
        <taxon>Fungi</taxon>
        <taxon>Dikarya</taxon>
        <taxon>Ascomycota</taxon>
        <taxon>Pezizomycotina</taxon>
        <taxon>Eurotiomycetes</taxon>
        <taxon>Eurotiomycetidae</taxon>
        <taxon>Onygenales</taxon>
        <taxon>Onygenales incertae sedis</taxon>
        <taxon>Polytolypa</taxon>
    </lineage>
</organism>
<keyword evidence="1 2" id="KW-0694">RNA-binding</keyword>
<proteinExistence type="predicted"/>
<evidence type="ECO:0000256" key="3">
    <source>
        <dbReference type="SAM" id="MobiDB-lite"/>
    </source>
</evidence>
<dbReference type="SUPFAM" id="SSF54928">
    <property type="entry name" value="RNA-binding domain, RBD"/>
    <property type="match status" value="1"/>
</dbReference>